<dbReference type="Proteomes" id="UP000624279">
    <property type="component" value="Unassembled WGS sequence"/>
</dbReference>
<evidence type="ECO:0000313" key="3">
    <source>
        <dbReference type="Proteomes" id="UP000624279"/>
    </source>
</evidence>
<keyword evidence="1" id="KW-0812">Transmembrane</keyword>
<dbReference type="EMBL" id="JACOGA010000006">
    <property type="protein sequence ID" value="MBC3873453.1"/>
    <property type="molecule type" value="Genomic_DNA"/>
</dbReference>
<keyword evidence="3" id="KW-1185">Reference proteome</keyword>
<comment type="caution">
    <text evidence="2">The sequence shown here is derived from an EMBL/GenBank/DDBJ whole genome shotgun (WGS) entry which is preliminary data.</text>
</comment>
<sequence>MKKRFEFRMLARQIAERFATILLGLVCLALIIHYWPAEDEGQNGPSQGGLVSKVIVVMDGEKVIVLQKKSSASVSRIVKQALTAYAG</sequence>
<evidence type="ECO:0000256" key="1">
    <source>
        <dbReference type="SAM" id="Phobius"/>
    </source>
</evidence>
<keyword evidence="1" id="KW-0472">Membrane</keyword>
<feature type="transmembrane region" description="Helical" evidence="1">
    <location>
        <begin position="20"/>
        <end position="37"/>
    </location>
</feature>
<evidence type="ECO:0000313" key="2">
    <source>
        <dbReference type="EMBL" id="MBC3873453.1"/>
    </source>
</evidence>
<reference evidence="2 3" key="1">
    <citation type="submission" date="2020-08" db="EMBL/GenBank/DDBJ databases">
        <title>Novel species isolated from subtropical streams in China.</title>
        <authorList>
            <person name="Lu H."/>
        </authorList>
    </citation>
    <scope>NUCLEOTIDE SEQUENCE [LARGE SCALE GENOMIC DNA]</scope>
    <source>
        <strain evidence="2 3">LX15W</strain>
    </source>
</reference>
<protein>
    <submittedName>
        <fullName evidence="2">Uncharacterized protein</fullName>
    </submittedName>
</protein>
<proteinExistence type="predicted"/>
<name>A0ABR6Y9Y3_9BURK</name>
<keyword evidence="1" id="KW-1133">Transmembrane helix</keyword>
<dbReference type="RefSeq" id="WP_186941493.1">
    <property type="nucleotide sequence ID" value="NZ_JACOGA010000006.1"/>
</dbReference>
<organism evidence="2 3">
    <name type="scientific">Undibacterium flavidum</name>
    <dbReference type="NCBI Taxonomy" id="2762297"/>
    <lineage>
        <taxon>Bacteria</taxon>
        <taxon>Pseudomonadati</taxon>
        <taxon>Pseudomonadota</taxon>
        <taxon>Betaproteobacteria</taxon>
        <taxon>Burkholderiales</taxon>
        <taxon>Oxalobacteraceae</taxon>
        <taxon>Undibacterium</taxon>
    </lineage>
</organism>
<accession>A0ABR6Y9Y3</accession>
<gene>
    <name evidence="2" type="ORF">H8K55_07640</name>
</gene>